<gene>
    <name evidence="2" type="ORF">AK88_00363</name>
</gene>
<feature type="region of interest" description="Disordered" evidence="1">
    <location>
        <begin position="263"/>
        <end position="284"/>
    </location>
</feature>
<organism evidence="2 3">
    <name type="scientific">Plasmodium fragile</name>
    <dbReference type="NCBI Taxonomy" id="5857"/>
    <lineage>
        <taxon>Eukaryota</taxon>
        <taxon>Sar</taxon>
        <taxon>Alveolata</taxon>
        <taxon>Apicomplexa</taxon>
        <taxon>Aconoidasida</taxon>
        <taxon>Haemosporida</taxon>
        <taxon>Plasmodiidae</taxon>
        <taxon>Plasmodium</taxon>
        <taxon>Plasmodium (Plasmodium)</taxon>
    </lineage>
</organism>
<evidence type="ECO:0000256" key="1">
    <source>
        <dbReference type="SAM" id="MobiDB-lite"/>
    </source>
</evidence>
<dbReference type="OMA" id="EVWELYI"/>
<name>A0A0D9QST3_PLAFR</name>
<dbReference type="AlphaFoldDB" id="A0A0D9QST3"/>
<reference evidence="2 3" key="1">
    <citation type="submission" date="2014-03" db="EMBL/GenBank/DDBJ databases">
        <title>The Genome Sequence of Plasmodium fragile nilgiri.</title>
        <authorList>
            <consortium name="The Broad Institute Genomics Platform"/>
            <consortium name="The Broad Institute Genome Sequencing Center for Infectious Disease"/>
            <person name="Neafsey D."/>
            <person name="Duraisingh M."/>
            <person name="Young S.K."/>
            <person name="Zeng Q."/>
            <person name="Gargeya S."/>
            <person name="Abouelleil A."/>
            <person name="Alvarado L."/>
            <person name="Chapman S.B."/>
            <person name="Gainer-Dewar J."/>
            <person name="Goldberg J."/>
            <person name="Griggs A."/>
            <person name="Gujja S."/>
            <person name="Hansen M."/>
            <person name="Howarth C."/>
            <person name="Imamovic A."/>
            <person name="Larimer J."/>
            <person name="Pearson M."/>
            <person name="Poon T.W."/>
            <person name="Priest M."/>
            <person name="Roberts A."/>
            <person name="Saif S."/>
            <person name="Shea T."/>
            <person name="Sykes S."/>
            <person name="Wortman J."/>
            <person name="Nusbaum C."/>
            <person name="Birren B."/>
        </authorList>
    </citation>
    <scope>NUCLEOTIDE SEQUENCE [LARGE SCALE GENOMIC DNA]</scope>
    <source>
        <strain evidence="3">nilgiri</strain>
    </source>
</reference>
<dbReference type="EMBL" id="KQ001647">
    <property type="protein sequence ID" value="KJP89907.1"/>
    <property type="molecule type" value="Genomic_DNA"/>
</dbReference>
<keyword evidence="3" id="KW-1185">Reference proteome</keyword>
<dbReference type="GeneID" id="24265677"/>
<protein>
    <submittedName>
        <fullName evidence="2">Uncharacterized protein</fullName>
    </submittedName>
</protein>
<dbReference type="OrthoDB" id="376157at2759"/>
<sequence length="284" mass="32569">MSETKRTVLLAEKRYDEGPTSVTNKNILFKEHKHANEFRETFINIDTDYSLDSEKEKNNIPLLKVFKKKLREEKACTRVLILFQTSREASRRSCVKERLLNMLQQHYNQTITGVCIFVNVHSIMLLECVETKNVFSLIKQLKGVKNVSAVQVLYFSELNKKSVTDHFAFFEYTKEQPKGAPLPGEHNYVEEVWELYITTLQFCCLVKKNSEHQDILDKNENIKKNFALLPHLYSDAARQYLWTADGNEISVGDICVCVGGGGDKRKRGTSDKMDKGVSGVHAPL</sequence>
<proteinExistence type="predicted"/>
<evidence type="ECO:0000313" key="3">
    <source>
        <dbReference type="Proteomes" id="UP000054561"/>
    </source>
</evidence>
<accession>A0A0D9QST3</accession>
<dbReference type="VEuPathDB" id="PlasmoDB:AK88_00363"/>
<evidence type="ECO:0000313" key="2">
    <source>
        <dbReference type="EMBL" id="KJP89907.1"/>
    </source>
</evidence>
<dbReference type="Proteomes" id="UP000054561">
    <property type="component" value="Unassembled WGS sequence"/>
</dbReference>
<dbReference type="RefSeq" id="XP_012333437.1">
    <property type="nucleotide sequence ID" value="XM_012478014.1"/>
</dbReference>